<protein>
    <recommendedName>
        <fullName evidence="1">PARP catalytic domain-containing protein</fullName>
    </recommendedName>
</protein>
<dbReference type="OrthoDB" id="5153512at2759"/>
<evidence type="ECO:0000313" key="2">
    <source>
        <dbReference type="EMBL" id="EGO20706.1"/>
    </source>
</evidence>
<dbReference type="Proteomes" id="UP000008064">
    <property type="component" value="Unassembled WGS sequence"/>
</dbReference>
<dbReference type="InterPro" id="IPR012317">
    <property type="entry name" value="Poly(ADP-ribose)pol_cat_dom"/>
</dbReference>
<reference evidence="2" key="1">
    <citation type="submission" date="2011-04" db="EMBL/GenBank/DDBJ databases">
        <title>Evolution of plant cell wall degrading machinery underlies the functional diversity of forest fungi.</title>
        <authorList>
            <consortium name="US DOE Joint Genome Institute (JGI-PGF)"/>
            <person name="Eastwood D.C."/>
            <person name="Floudas D."/>
            <person name="Binder M."/>
            <person name="Majcherczyk A."/>
            <person name="Schneider P."/>
            <person name="Aerts A."/>
            <person name="Asiegbu F.O."/>
            <person name="Baker S.E."/>
            <person name="Barry K."/>
            <person name="Bendiksby M."/>
            <person name="Blumentritt M."/>
            <person name="Coutinho P.M."/>
            <person name="Cullen D."/>
            <person name="Cullen D."/>
            <person name="Gathman A."/>
            <person name="Goodell B."/>
            <person name="Henrissat B."/>
            <person name="Ihrmark K."/>
            <person name="Kauserud H."/>
            <person name="Kohler A."/>
            <person name="LaButti K."/>
            <person name="Lapidus A."/>
            <person name="Lavin J.L."/>
            <person name="Lee Y.-H."/>
            <person name="Lindquist E."/>
            <person name="Lilly W."/>
            <person name="Lucas S."/>
            <person name="Morin E."/>
            <person name="Murat C."/>
            <person name="Oguiza J.A."/>
            <person name="Park J."/>
            <person name="Pisabarro A.G."/>
            <person name="Riley R."/>
            <person name="Rosling A."/>
            <person name="Salamov A."/>
            <person name="Schmidt O."/>
            <person name="Schmutz J."/>
            <person name="Skrede I."/>
            <person name="Stenlid J."/>
            <person name="Wiebenga A."/>
            <person name="Xie X."/>
            <person name="Kues U."/>
            <person name="Hibbett D.S."/>
            <person name="Hoffmeister D."/>
            <person name="Hogberg N."/>
            <person name="Martin F."/>
            <person name="Grigoriev I.V."/>
            <person name="Watkinson S.C."/>
        </authorList>
    </citation>
    <scope>NUCLEOTIDE SEQUENCE</scope>
    <source>
        <strain evidence="2">S7.9</strain>
    </source>
</reference>
<dbReference type="RefSeq" id="XP_007322672.1">
    <property type="nucleotide sequence ID" value="XM_007322610.1"/>
</dbReference>
<dbReference type="Gene3D" id="3.90.228.10">
    <property type="match status" value="1"/>
</dbReference>
<evidence type="ECO:0000259" key="1">
    <source>
        <dbReference type="Pfam" id="PF00644"/>
    </source>
</evidence>
<sequence>MAGKCEYCHSRPKYVEGAKVHPYCGKTCAAKAKNSSSTDDNCEFCHVKPKWGSHRYCGKTCARKAHASGGIKNAVEDGPAASFDSSTACLMCKKAPKQGKRNFCSKECSTLAQDQGPLLLEVPEGHVTHKSVADQLYASWKHTDRPSPKVKKIYKIVETSQIRANYETYKASVEQQGKFQASGRSAGNECRRWHGARRNCGIGESGQTQLCSGQNCPVCSIIRTSFDLKYSGNNFGWLRFGLGIYTSATSSKADDYILPKIPRAPVRALLLNTVVVGKGKKLTDDARDLTAPPAGYDSILGEPKPGNLNWDETVVYSNDAIRPSFLVVYDG</sequence>
<dbReference type="GO" id="GO:0003950">
    <property type="term" value="F:NAD+ poly-ADP-ribosyltransferase activity"/>
    <property type="evidence" value="ECO:0007669"/>
    <property type="project" value="InterPro"/>
</dbReference>
<dbReference type="GeneID" id="18820941"/>
<organism>
    <name type="scientific">Serpula lacrymans var. lacrymans (strain S7.9)</name>
    <name type="common">Dry rot fungus</name>
    <dbReference type="NCBI Taxonomy" id="578457"/>
    <lineage>
        <taxon>Eukaryota</taxon>
        <taxon>Fungi</taxon>
        <taxon>Dikarya</taxon>
        <taxon>Basidiomycota</taxon>
        <taxon>Agaricomycotina</taxon>
        <taxon>Agaricomycetes</taxon>
        <taxon>Agaricomycetidae</taxon>
        <taxon>Boletales</taxon>
        <taxon>Coniophorineae</taxon>
        <taxon>Serpulaceae</taxon>
        <taxon>Serpula</taxon>
    </lineage>
</organism>
<dbReference type="HOGENOM" id="CLU_039434_0_0_1"/>
<dbReference type="AlphaFoldDB" id="F8P8F0"/>
<feature type="domain" description="PARP catalytic" evidence="1">
    <location>
        <begin position="186"/>
        <end position="305"/>
    </location>
</feature>
<dbReference type="EMBL" id="GL945440">
    <property type="protein sequence ID" value="EGO20706.1"/>
    <property type="molecule type" value="Genomic_DNA"/>
</dbReference>
<dbReference type="SUPFAM" id="SSF56399">
    <property type="entry name" value="ADP-ribosylation"/>
    <property type="match status" value="1"/>
</dbReference>
<dbReference type="PANTHER" id="PTHR31681">
    <property type="entry name" value="C2H2-LIKE ZINC FINGER PROTEIN"/>
    <property type="match status" value="1"/>
</dbReference>
<dbReference type="Pfam" id="PF00644">
    <property type="entry name" value="PARP"/>
    <property type="match status" value="1"/>
</dbReference>
<dbReference type="KEGG" id="sla:SERLADRAFT_477142"/>
<gene>
    <name evidence="2" type="ORF">SERLADRAFT_477142</name>
</gene>
<proteinExistence type="predicted"/>
<dbReference type="PANTHER" id="PTHR31681:SF3">
    <property type="entry name" value="OS04G0690100 PROTEIN"/>
    <property type="match status" value="1"/>
</dbReference>
<name>F8P8F0_SERL9</name>
<accession>F8P8F0</accession>